<feature type="region of interest" description="Disordered" evidence="1">
    <location>
        <begin position="1"/>
        <end position="23"/>
    </location>
</feature>
<gene>
    <name evidence="3" type="ORF">BaRGS_00024885</name>
</gene>
<proteinExistence type="predicted"/>
<evidence type="ECO:0000256" key="2">
    <source>
        <dbReference type="SAM" id="Phobius"/>
    </source>
</evidence>
<dbReference type="Proteomes" id="UP001519460">
    <property type="component" value="Unassembled WGS sequence"/>
</dbReference>
<keyword evidence="2" id="KW-0472">Membrane</keyword>
<accession>A0ABD0K9U3</accession>
<feature type="transmembrane region" description="Helical" evidence="2">
    <location>
        <begin position="34"/>
        <end position="52"/>
    </location>
</feature>
<comment type="caution">
    <text evidence="3">The sequence shown here is derived from an EMBL/GenBank/DDBJ whole genome shotgun (WGS) entry which is preliminary data.</text>
</comment>
<feature type="non-terminal residue" evidence="3">
    <location>
        <position position="1"/>
    </location>
</feature>
<evidence type="ECO:0000256" key="1">
    <source>
        <dbReference type="SAM" id="MobiDB-lite"/>
    </source>
</evidence>
<dbReference type="EMBL" id="JACVVK020000219">
    <property type="protein sequence ID" value="KAK7483868.1"/>
    <property type="molecule type" value="Genomic_DNA"/>
</dbReference>
<name>A0ABD0K9U3_9CAEN</name>
<keyword evidence="2" id="KW-0812">Transmembrane</keyword>
<evidence type="ECO:0000313" key="4">
    <source>
        <dbReference type="Proteomes" id="UP001519460"/>
    </source>
</evidence>
<protein>
    <submittedName>
        <fullName evidence="3">Uncharacterized protein</fullName>
    </submittedName>
</protein>
<keyword evidence="4" id="KW-1185">Reference proteome</keyword>
<reference evidence="3 4" key="1">
    <citation type="journal article" date="2023" name="Sci. Data">
        <title>Genome assembly of the Korean intertidal mud-creeper Batillaria attramentaria.</title>
        <authorList>
            <person name="Patra A.K."/>
            <person name="Ho P.T."/>
            <person name="Jun S."/>
            <person name="Lee S.J."/>
            <person name="Kim Y."/>
            <person name="Won Y.J."/>
        </authorList>
    </citation>
    <scope>NUCLEOTIDE SEQUENCE [LARGE SCALE GENOMIC DNA]</scope>
    <source>
        <strain evidence="3">Wonlab-2016</strain>
    </source>
</reference>
<evidence type="ECO:0000313" key="3">
    <source>
        <dbReference type="EMBL" id="KAK7483868.1"/>
    </source>
</evidence>
<sequence length="77" mass="8303">VRQSGASDQDRTSLSNSSNSNTGTFRYQYNEVPGMWSAAALALSAAALFAVVHGEKVSFKCVLFHIAAPWRPVSVFP</sequence>
<feature type="non-terminal residue" evidence="3">
    <location>
        <position position="77"/>
    </location>
</feature>
<dbReference type="AlphaFoldDB" id="A0ABD0K9U3"/>
<organism evidence="3 4">
    <name type="scientific">Batillaria attramentaria</name>
    <dbReference type="NCBI Taxonomy" id="370345"/>
    <lineage>
        <taxon>Eukaryota</taxon>
        <taxon>Metazoa</taxon>
        <taxon>Spiralia</taxon>
        <taxon>Lophotrochozoa</taxon>
        <taxon>Mollusca</taxon>
        <taxon>Gastropoda</taxon>
        <taxon>Caenogastropoda</taxon>
        <taxon>Sorbeoconcha</taxon>
        <taxon>Cerithioidea</taxon>
        <taxon>Batillariidae</taxon>
        <taxon>Batillaria</taxon>
    </lineage>
</organism>
<keyword evidence="2" id="KW-1133">Transmembrane helix</keyword>